<evidence type="ECO:0000313" key="2">
    <source>
        <dbReference type="EMBL" id="QOW45528.1"/>
    </source>
</evidence>
<protein>
    <submittedName>
        <fullName evidence="2">FRG domain-containing protein</fullName>
    </submittedName>
</protein>
<dbReference type="SMART" id="SM00901">
    <property type="entry name" value="FRG"/>
    <property type="match status" value="1"/>
</dbReference>
<dbReference type="Proteomes" id="UP000593966">
    <property type="component" value="Chromosome"/>
</dbReference>
<keyword evidence="3" id="KW-1185">Reference proteome</keyword>
<reference evidence="2 3" key="1">
    <citation type="submission" date="2020-02" db="EMBL/GenBank/DDBJ databases">
        <title>Tigecycline-resistant Acinetobacter species from pigs and migratory birds.</title>
        <authorList>
            <person name="Chen C."/>
            <person name="Sun J."/>
            <person name="Liao X.-P."/>
            <person name="Liu Y.-H."/>
        </authorList>
    </citation>
    <scope>NUCLEOTIDE SEQUENCE [LARGE SCALE GENOMIC DNA]</scope>
    <source>
        <strain evidence="2 3">YH12207_T</strain>
    </source>
</reference>
<evidence type="ECO:0000259" key="1">
    <source>
        <dbReference type="SMART" id="SM00901"/>
    </source>
</evidence>
<feature type="domain" description="FRG" evidence="1">
    <location>
        <begin position="30"/>
        <end position="154"/>
    </location>
</feature>
<dbReference type="AlphaFoldDB" id="A0A7S6VV66"/>
<organism evidence="2 3">
    <name type="scientific">Acinetobacter piscicola</name>
    <dbReference type="NCBI Taxonomy" id="2006115"/>
    <lineage>
        <taxon>Bacteria</taxon>
        <taxon>Pseudomonadati</taxon>
        <taxon>Pseudomonadota</taxon>
        <taxon>Gammaproteobacteria</taxon>
        <taxon>Moraxellales</taxon>
        <taxon>Moraxellaceae</taxon>
        <taxon>Acinetobacter</taxon>
    </lineage>
</organism>
<evidence type="ECO:0000313" key="3">
    <source>
        <dbReference type="Proteomes" id="UP000593966"/>
    </source>
</evidence>
<dbReference type="InterPro" id="IPR014966">
    <property type="entry name" value="FRG-dom"/>
</dbReference>
<accession>A0A7S6VV66</accession>
<dbReference type="Pfam" id="PF08867">
    <property type="entry name" value="FRG"/>
    <property type="match status" value="1"/>
</dbReference>
<dbReference type="RefSeq" id="WP_180044803.1">
    <property type="nucleotide sequence ID" value="NZ_CP048659.1"/>
</dbReference>
<name>A0A7S6VV66_9GAMM</name>
<sequence length="312" mass="35850">MMNYKQQHFKTAQELWNAIRPEEINNQIGENLNLLFRGQGNSDWKLSPNASRTAVDITIENQVKFEVQLLIHFLDYCDKTGIQVPGHIASTKKSLDGILSGENGKDLFRWPTENYYEILAFAQHYGVSTRLLDWSKRSFVAAYFSSSEAVKNIANDINNNKKPNFTQNLAIWILDSQKVNKYNKSFDYDSDRSRIPFDIINIPSNVNFHIAAQQGCFSIFRHVEEDTDSDTPFTMDPPKFSKDKTLDTTDMEYSKYLYKWTLPYAEAHKLLNLCEMYNVNAASVYPSATGVGFAVKDLMNVQIIEKYLSTKP</sequence>
<dbReference type="EMBL" id="CP048659">
    <property type="protein sequence ID" value="QOW45528.1"/>
    <property type="molecule type" value="Genomic_DNA"/>
</dbReference>
<proteinExistence type="predicted"/>
<gene>
    <name evidence="2" type="ORF">G0028_06225</name>
</gene>